<accession>A0A225X327</accession>
<evidence type="ECO:0000256" key="4">
    <source>
        <dbReference type="SAM" id="MobiDB-lite"/>
    </source>
</evidence>
<protein>
    <submittedName>
        <fullName evidence="5">Uncharacterized protein</fullName>
    </submittedName>
</protein>
<feature type="region of interest" description="Disordered" evidence="4">
    <location>
        <begin position="316"/>
        <end position="391"/>
    </location>
</feature>
<organism evidence="5 6">
    <name type="scientific">Phytophthora megakarya</name>
    <dbReference type="NCBI Taxonomy" id="4795"/>
    <lineage>
        <taxon>Eukaryota</taxon>
        <taxon>Sar</taxon>
        <taxon>Stramenopiles</taxon>
        <taxon>Oomycota</taxon>
        <taxon>Peronosporomycetes</taxon>
        <taxon>Peronosporales</taxon>
        <taxon>Peronosporaceae</taxon>
        <taxon>Phytophthora</taxon>
    </lineage>
</organism>
<dbReference type="GO" id="GO:0071013">
    <property type="term" value="C:catalytic step 2 spliceosome"/>
    <property type="evidence" value="ECO:0007669"/>
    <property type="project" value="TreeGrafter"/>
</dbReference>
<feature type="compositionally biased region" description="Polar residues" evidence="4">
    <location>
        <begin position="55"/>
        <end position="72"/>
    </location>
</feature>
<sequence length="391" mass="44254">MSKKVVLEEEEYVDALDQIIERDFFPDLPKLKRQAELLRDEEDLPWTNTTLRAATTQGNMSVRSDASGSGWDQPTPMAEQLTGSPVVEPAEDKSQASMTLNRFVATHTSEDNESFNELQEKAVKDHERRYHWAFDDKKGDPKLHLLTNGTWISKEQRLLADKACAPKGPKDDRPSAPETWKYRARNPLLFPPELEATRDICQVEPGSKSQLLLENVSNQRSGRPPRASKTTVYANSRFSSEHVRGISSSREDYSLVPMTPIIAPGVHESPLMTWGDIEGTPTILGSRTTPERILNTPTFEVQNTSRREKLANRLESEARHRNSNARMPWIKTPSRKRPQTELTPVSRNVRARISSVRSVLRTPLGSDPQLRASYSTPSRPPRPSSKKQKTR</sequence>
<keyword evidence="3" id="KW-0539">Nucleus</keyword>
<comment type="similarity">
    <text evidence="2">Belongs to the ESS2 family.</text>
</comment>
<dbReference type="PANTHER" id="PTHR12940:SF0">
    <property type="entry name" value="SPLICING FACTOR ESS-2 HOMOLOG"/>
    <property type="match status" value="1"/>
</dbReference>
<gene>
    <name evidence="5" type="ORF">PHMEG_0001327</name>
</gene>
<dbReference type="InterPro" id="IPR019148">
    <property type="entry name" value="Nuclear_protein_DGCR14_ESS-2"/>
</dbReference>
<dbReference type="AlphaFoldDB" id="A0A225X327"/>
<proteinExistence type="inferred from homology"/>
<evidence type="ECO:0000256" key="2">
    <source>
        <dbReference type="ARBA" id="ARBA00009072"/>
    </source>
</evidence>
<evidence type="ECO:0000256" key="3">
    <source>
        <dbReference type="ARBA" id="ARBA00023242"/>
    </source>
</evidence>
<dbReference type="PANTHER" id="PTHR12940">
    <property type="entry name" value="ES-2 PROTEIN - RELATED"/>
    <property type="match status" value="1"/>
</dbReference>
<evidence type="ECO:0000256" key="1">
    <source>
        <dbReference type="ARBA" id="ARBA00004123"/>
    </source>
</evidence>
<comment type="subcellular location">
    <subcellularLocation>
        <location evidence="1">Nucleus</location>
    </subcellularLocation>
</comment>
<name>A0A225X327_9STRA</name>
<keyword evidence="6" id="KW-1185">Reference proteome</keyword>
<dbReference type="Pfam" id="PF09751">
    <property type="entry name" value="Es2"/>
    <property type="match status" value="2"/>
</dbReference>
<evidence type="ECO:0000313" key="5">
    <source>
        <dbReference type="EMBL" id="OWZ23757.1"/>
    </source>
</evidence>
<reference evidence="6" key="1">
    <citation type="submission" date="2017-03" db="EMBL/GenBank/DDBJ databases">
        <title>Phytopthora megakarya and P. palmivora, two closely related causual agents of cacao black pod achieved similar genome size and gene model numbers by different mechanisms.</title>
        <authorList>
            <person name="Ali S."/>
            <person name="Shao J."/>
            <person name="Larry D.J."/>
            <person name="Kronmiller B."/>
            <person name="Shen D."/>
            <person name="Strem M.D."/>
            <person name="Melnick R.L."/>
            <person name="Guiltinan M.J."/>
            <person name="Tyler B.M."/>
            <person name="Meinhardt L.W."/>
            <person name="Bailey B.A."/>
        </authorList>
    </citation>
    <scope>NUCLEOTIDE SEQUENCE [LARGE SCALE GENOMIC DNA]</scope>
    <source>
        <strain evidence="6">zdho120</strain>
    </source>
</reference>
<comment type="caution">
    <text evidence="5">The sequence shown here is derived from an EMBL/GenBank/DDBJ whole genome shotgun (WGS) entry which is preliminary data.</text>
</comment>
<evidence type="ECO:0000313" key="6">
    <source>
        <dbReference type="Proteomes" id="UP000198211"/>
    </source>
</evidence>
<dbReference type="EMBL" id="NBNE01000046">
    <property type="protein sequence ID" value="OWZ23757.1"/>
    <property type="molecule type" value="Genomic_DNA"/>
</dbReference>
<feature type="region of interest" description="Disordered" evidence="4">
    <location>
        <begin position="55"/>
        <end position="81"/>
    </location>
</feature>
<dbReference type="STRING" id="4795.A0A225X327"/>
<dbReference type="OrthoDB" id="19679at2759"/>
<dbReference type="Proteomes" id="UP000198211">
    <property type="component" value="Unassembled WGS sequence"/>
</dbReference>